<gene>
    <name evidence="11" type="primary">LOC100559365</name>
</gene>
<dbReference type="Gene3D" id="1.20.1080.10">
    <property type="entry name" value="Glycerol uptake facilitator protein"/>
    <property type="match status" value="1"/>
</dbReference>
<evidence type="ECO:0000256" key="7">
    <source>
        <dbReference type="ARBA" id="ARBA00034651"/>
    </source>
</evidence>
<dbReference type="GO" id="GO:0015793">
    <property type="term" value="P:glycerol transmembrane transport"/>
    <property type="evidence" value="ECO:0000318"/>
    <property type="project" value="GO_Central"/>
</dbReference>
<reference evidence="11" key="1">
    <citation type="submission" date="2009-12" db="EMBL/GenBank/DDBJ databases">
        <title>The Genome Sequence of Anolis carolinensis (Green Anole Lizard).</title>
        <authorList>
            <consortium name="The Genome Sequencing Platform"/>
            <person name="Di Palma F."/>
            <person name="Alfoldi J."/>
            <person name="Heiman D."/>
            <person name="Young S."/>
            <person name="Grabherr M."/>
            <person name="Johnson J."/>
            <person name="Lander E.S."/>
            <person name="Lindblad-Toh K."/>
        </authorList>
    </citation>
    <scope>NUCLEOTIDE SEQUENCE [LARGE SCALE GENOMIC DNA]</scope>
    <source>
        <strain evidence="11">JBL SC #1</strain>
    </source>
</reference>
<evidence type="ECO:0000256" key="6">
    <source>
        <dbReference type="ARBA" id="ARBA00023136"/>
    </source>
</evidence>
<feature type="transmembrane region" description="Helical" evidence="10">
    <location>
        <begin position="174"/>
        <end position="194"/>
    </location>
</feature>
<dbReference type="InterPro" id="IPR000425">
    <property type="entry name" value="MIP"/>
</dbReference>
<reference evidence="11" key="2">
    <citation type="submission" date="2025-08" db="UniProtKB">
        <authorList>
            <consortium name="Ensembl"/>
        </authorList>
    </citation>
    <scope>IDENTIFICATION</scope>
</reference>
<keyword evidence="12" id="KW-1185">Reference proteome</keyword>
<evidence type="ECO:0000256" key="2">
    <source>
        <dbReference type="ARBA" id="ARBA00006175"/>
    </source>
</evidence>
<evidence type="ECO:0000256" key="4">
    <source>
        <dbReference type="ARBA" id="ARBA00022692"/>
    </source>
</evidence>
<keyword evidence="6 10" id="KW-0472">Membrane</keyword>
<keyword evidence="5 10" id="KW-1133">Transmembrane helix</keyword>
<comment type="catalytic activity">
    <reaction evidence="7">
        <text>H2O(in) = H2O(out)</text>
        <dbReference type="Rhea" id="RHEA:29667"/>
        <dbReference type="ChEBI" id="CHEBI:15377"/>
    </reaction>
</comment>
<feature type="transmembrane region" description="Helical" evidence="10">
    <location>
        <begin position="82"/>
        <end position="105"/>
    </location>
</feature>
<keyword evidence="4 9" id="KW-0812">Transmembrane</keyword>
<dbReference type="GO" id="GO:0006833">
    <property type="term" value="P:water transport"/>
    <property type="evidence" value="ECO:0000318"/>
    <property type="project" value="GO_Central"/>
</dbReference>
<organism evidence="11 12">
    <name type="scientific">Anolis carolinensis</name>
    <name type="common">Green anole</name>
    <name type="synonym">American chameleon</name>
    <dbReference type="NCBI Taxonomy" id="28377"/>
    <lineage>
        <taxon>Eukaryota</taxon>
        <taxon>Metazoa</taxon>
        <taxon>Chordata</taxon>
        <taxon>Craniata</taxon>
        <taxon>Vertebrata</taxon>
        <taxon>Euteleostomi</taxon>
        <taxon>Lepidosauria</taxon>
        <taxon>Squamata</taxon>
        <taxon>Bifurcata</taxon>
        <taxon>Unidentata</taxon>
        <taxon>Episquamata</taxon>
        <taxon>Toxicofera</taxon>
        <taxon>Iguania</taxon>
        <taxon>Dactyloidae</taxon>
        <taxon>Anolis</taxon>
    </lineage>
</organism>
<reference evidence="11" key="3">
    <citation type="submission" date="2025-09" db="UniProtKB">
        <authorList>
            <consortium name="Ensembl"/>
        </authorList>
    </citation>
    <scope>IDENTIFICATION</scope>
</reference>
<dbReference type="AlphaFoldDB" id="H9GF75"/>
<dbReference type="STRING" id="28377.ENSACAP00000009259"/>
<dbReference type="Pfam" id="PF00230">
    <property type="entry name" value="MIP"/>
    <property type="match status" value="1"/>
</dbReference>
<evidence type="ECO:0000256" key="3">
    <source>
        <dbReference type="ARBA" id="ARBA00022448"/>
    </source>
</evidence>
<dbReference type="GeneTree" id="ENSGT00940000159054"/>
<dbReference type="PANTHER" id="PTHR43829:SF15">
    <property type="entry name" value="AQUAPORIN-7"/>
    <property type="match status" value="1"/>
</dbReference>
<dbReference type="FunFam" id="1.20.1080.10:FF:000091">
    <property type="entry name" value="Uncharacterized protein"/>
    <property type="match status" value="1"/>
</dbReference>
<dbReference type="GO" id="GO:0005886">
    <property type="term" value="C:plasma membrane"/>
    <property type="evidence" value="ECO:0000318"/>
    <property type="project" value="GO_Central"/>
</dbReference>
<dbReference type="HOGENOM" id="CLU_020019_9_1_1"/>
<name>H9GF75_ANOCA</name>
<evidence type="ECO:0000256" key="1">
    <source>
        <dbReference type="ARBA" id="ARBA00004141"/>
    </source>
</evidence>
<dbReference type="GO" id="GO:0016323">
    <property type="term" value="C:basolateral plasma membrane"/>
    <property type="evidence" value="ECO:0000318"/>
    <property type="project" value="GO_Central"/>
</dbReference>
<evidence type="ECO:0000256" key="8">
    <source>
        <dbReference type="ARBA" id="ARBA00049405"/>
    </source>
</evidence>
<comment type="catalytic activity">
    <reaction evidence="8">
        <text>glycerol(in) = glycerol(out)</text>
        <dbReference type="Rhea" id="RHEA:29675"/>
        <dbReference type="ChEBI" id="CHEBI:17754"/>
    </reaction>
</comment>
<dbReference type="Bgee" id="ENSACAG00000009440">
    <property type="expression patterns" value="Expressed in forelimb bud and 5 other cell types or tissues"/>
</dbReference>
<accession>H9GF75</accession>
<keyword evidence="3 9" id="KW-0813">Transport</keyword>
<sequence>MSSSKEVLPYSDISLLNRSGVSSTSALKMLEKVISLATIQNETVRQGLLEVLATFVLMTFAMGSVAQVVVGQRQHGEQMSSLGFGSGIMLGVHAAGGITASLTFANCLIGRLPWYKFPVYMIGQSVSCFLASSAVFALYYDALQSFTEGNLTVMEPAAATGIFSIYPAPYMSVWGGYFNEFIATSLLLIGVLAIHDAKSAAALQGTGAFIMGLLVVVIGMSMGTNIGDTTDSSRDLPPRIFTAIVRWRRDVFRAGNFWWWVVRIAAPTLGILICNILIDFYKRSQPQSRQKHKRKKDRLDTEIQP</sequence>
<dbReference type="SUPFAM" id="SSF81338">
    <property type="entry name" value="Aquaporin-like"/>
    <property type="match status" value="1"/>
</dbReference>
<dbReference type="PANTHER" id="PTHR43829">
    <property type="entry name" value="AQUAPORIN OR AQUAGLYCEROPORIN RELATED"/>
    <property type="match status" value="1"/>
</dbReference>
<dbReference type="PRINTS" id="PR00783">
    <property type="entry name" value="MINTRINSICP"/>
</dbReference>
<dbReference type="Ensembl" id="ENSACAT00000009452.4">
    <property type="protein sequence ID" value="ENSACAP00000009259.4"/>
    <property type="gene ID" value="ENSACAG00000009440.4"/>
</dbReference>
<dbReference type="eggNOG" id="KOG0224">
    <property type="taxonomic scope" value="Eukaryota"/>
</dbReference>
<evidence type="ECO:0000313" key="11">
    <source>
        <dbReference type="Ensembl" id="ENSACAP00000009259.4"/>
    </source>
</evidence>
<evidence type="ECO:0000256" key="9">
    <source>
        <dbReference type="RuleBase" id="RU000477"/>
    </source>
</evidence>
<dbReference type="InterPro" id="IPR023271">
    <property type="entry name" value="Aquaporin-like"/>
</dbReference>
<feature type="transmembrane region" description="Helical" evidence="10">
    <location>
        <begin position="51"/>
        <end position="70"/>
    </location>
</feature>
<proteinExistence type="inferred from homology"/>
<evidence type="ECO:0008006" key="13">
    <source>
        <dbReference type="Google" id="ProtNLM"/>
    </source>
</evidence>
<evidence type="ECO:0000256" key="10">
    <source>
        <dbReference type="SAM" id="Phobius"/>
    </source>
</evidence>
<comment type="subcellular location">
    <subcellularLocation>
        <location evidence="1">Membrane</location>
        <topology evidence="1">Multi-pass membrane protein</topology>
    </subcellularLocation>
</comment>
<evidence type="ECO:0000313" key="12">
    <source>
        <dbReference type="Proteomes" id="UP000001646"/>
    </source>
</evidence>
<evidence type="ECO:0000256" key="5">
    <source>
        <dbReference type="ARBA" id="ARBA00022989"/>
    </source>
</evidence>
<dbReference type="InterPro" id="IPR050363">
    <property type="entry name" value="MIP/Aquaporin"/>
</dbReference>
<dbReference type="GO" id="GO:0015250">
    <property type="term" value="F:water channel activity"/>
    <property type="evidence" value="ECO:0000318"/>
    <property type="project" value="GO_Central"/>
</dbReference>
<dbReference type="InParanoid" id="H9GF75"/>
<feature type="transmembrane region" description="Helical" evidence="10">
    <location>
        <begin position="206"/>
        <end position="226"/>
    </location>
</feature>
<dbReference type="GO" id="GO:0015254">
    <property type="term" value="F:glycerol channel activity"/>
    <property type="evidence" value="ECO:0000318"/>
    <property type="project" value="GO_Central"/>
</dbReference>
<comment type="similarity">
    <text evidence="2 9">Belongs to the MIP/aquaporin (TC 1.A.8) family.</text>
</comment>
<feature type="transmembrane region" description="Helical" evidence="10">
    <location>
        <begin position="257"/>
        <end position="281"/>
    </location>
</feature>
<protein>
    <recommendedName>
        <fullName evidence="13">Aquaporin 7</fullName>
    </recommendedName>
</protein>
<dbReference type="GO" id="GO:0015204">
    <property type="term" value="F:urea transmembrane transporter activity"/>
    <property type="evidence" value="ECO:0000318"/>
    <property type="project" value="GO_Central"/>
</dbReference>
<dbReference type="Proteomes" id="UP000001646">
    <property type="component" value="Unplaced"/>
</dbReference>
<feature type="transmembrane region" description="Helical" evidence="10">
    <location>
        <begin position="117"/>
        <end position="139"/>
    </location>
</feature>